<feature type="domain" description="ABC transmembrane type-1" evidence="10">
    <location>
        <begin position="67"/>
        <end position="326"/>
    </location>
</feature>
<dbReference type="PROSITE" id="PS50893">
    <property type="entry name" value="ABC_TRANSPORTER_2"/>
    <property type="match status" value="1"/>
</dbReference>
<reference evidence="11" key="1">
    <citation type="journal article" date="2013" name="Genetics">
        <title>The draft genome and transcriptome of Panagrellus redivivus are shaped by the harsh demands of a free-living lifestyle.</title>
        <authorList>
            <person name="Srinivasan J."/>
            <person name="Dillman A.R."/>
            <person name="Macchietto M.G."/>
            <person name="Heikkinen L."/>
            <person name="Lakso M."/>
            <person name="Fracchia K.M."/>
            <person name="Antoshechkin I."/>
            <person name="Mortazavi A."/>
            <person name="Wong G."/>
            <person name="Sternberg P.W."/>
        </authorList>
    </citation>
    <scope>NUCLEOTIDE SEQUENCE [LARGE SCALE GENOMIC DNA]</scope>
    <source>
        <strain evidence="11">MT8872</strain>
    </source>
</reference>
<dbReference type="PROSITE" id="PS50929">
    <property type="entry name" value="ABC_TM1F"/>
    <property type="match status" value="2"/>
</dbReference>
<evidence type="ECO:0000256" key="6">
    <source>
        <dbReference type="ARBA" id="ARBA00022989"/>
    </source>
</evidence>
<dbReference type="GO" id="GO:0016887">
    <property type="term" value="F:ATP hydrolysis activity"/>
    <property type="evidence" value="ECO:0007669"/>
    <property type="project" value="InterPro"/>
</dbReference>
<keyword evidence="3 8" id="KW-0812">Transmembrane</keyword>
<evidence type="ECO:0000256" key="1">
    <source>
        <dbReference type="ARBA" id="ARBA00004141"/>
    </source>
</evidence>
<keyword evidence="6 8" id="KW-1133">Transmembrane helix</keyword>
<dbReference type="InterPro" id="IPR003439">
    <property type="entry name" value="ABC_transporter-like_ATP-bd"/>
</dbReference>
<dbReference type="GO" id="GO:0090374">
    <property type="term" value="P:oligopeptide export from mitochondrion"/>
    <property type="evidence" value="ECO:0007669"/>
    <property type="project" value="TreeGrafter"/>
</dbReference>
<dbReference type="SMART" id="SM00382">
    <property type="entry name" value="AAA"/>
    <property type="match status" value="1"/>
</dbReference>
<dbReference type="GO" id="GO:0005743">
    <property type="term" value="C:mitochondrial inner membrane"/>
    <property type="evidence" value="ECO:0007669"/>
    <property type="project" value="TreeGrafter"/>
</dbReference>
<dbReference type="InterPro" id="IPR011527">
    <property type="entry name" value="ABC1_TM_dom"/>
</dbReference>
<dbReference type="Gene3D" id="1.20.1560.10">
    <property type="entry name" value="ABC transporter type 1, transmembrane domain"/>
    <property type="match status" value="1"/>
</dbReference>
<feature type="transmembrane region" description="Helical" evidence="8">
    <location>
        <begin position="192"/>
        <end position="210"/>
    </location>
</feature>
<evidence type="ECO:0000256" key="7">
    <source>
        <dbReference type="ARBA" id="ARBA00023136"/>
    </source>
</evidence>
<evidence type="ECO:0000313" key="11">
    <source>
        <dbReference type="Proteomes" id="UP000492821"/>
    </source>
</evidence>
<feature type="transmembrane region" description="Helical" evidence="8">
    <location>
        <begin position="65"/>
        <end position="87"/>
    </location>
</feature>
<dbReference type="PANTHER" id="PTHR43394">
    <property type="entry name" value="ATP-DEPENDENT PERMEASE MDL1, MITOCHONDRIAL"/>
    <property type="match status" value="1"/>
</dbReference>
<dbReference type="InterPro" id="IPR003593">
    <property type="entry name" value="AAA+_ATPase"/>
</dbReference>
<feature type="transmembrane region" description="Helical" evidence="8">
    <location>
        <begin position="330"/>
        <end position="348"/>
    </location>
</feature>
<feature type="transmembrane region" description="Helical" evidence="8">
    <location>
        <begin position="292"/>
        <end position="318"/>
    </location>
</feature>
<dbReference type="SUPFAM" id="SSF52540">
    <property type="entry name" value="P-loop containing nucleoside triphosphate hydrolases"/>
    <property type="match status" value="1"/>
</dbReference>
<dbReference type="GO" id="GO:0015421">
    <property type="term" value="F:ABC-type oligopeptide transporter activity"/>
    <property type="evidence" value="ECO:0007669"/>
    <property type="project" value="TreeGrafter"/>
</dbReference>
<feature type="domain" description="ABC transmembrane type-1" evidence="10">
    <location>
        <begin position="721"/>
        <end position="836"/>
    </location>
</feature>
<dbReference type="InterPro" id="IPR017871">
    <property type="entry name" value="ABC_transporter-like_CS"/>
</dbReference>
<sequence length="848" mass="92970">MASTSSQEEKPSGQWWQNPCDRLFNCGKASDSNSQSVNEGEAKEKPRKPVAFWDLFKYGTKGDKICAIIGMAAGFVAGMGLAIPYFTSGMIASALIVHGKNAYDPKLYSHAMPWVAADLALAIITFACAYIQTYCLKRSCANITAKLRIKFIESILQQDASYLDTQKFGSINQQLSENIDKITDGIGEQIGLIIRGVAAVVACIVFGLAVGWQGTLINLIVCPVNLIFMVLMIKLISISTRKQEPYAEKAASVMQESIINVKTVQCCNGQTQMVDRFRSLLATGRGYAVLNYFWNGFFEACVFMALYVFFVVTFYYNAVAYYFGDIKDPGTVYIVPNAMFGAAYYLAINSPSVVSITKARVAAALIYEKIEREAPASKSVDLEDVEVTDGRIVFSNVIFSYSNGRRVLDGLSFTAEPGETVALVGHSGCGKSTTVSLLLRLYEPENGSITIDGMDIRLVNPASIRRAVGLVRQEPVLFGGTIADNIRLGDDEITDEQIEEACKITNAHDFIMRLSDGYDTPVGPGCVQLSGGQKQRIAIARAIVDNPKILLLDEATSALDVHSEMHVQKALKAASKGRTTLVIAHRLSTLRDASKIVVFDAGKVVESGTHYELQEFGGVYSSLVKAQEFKDSTISDDSITGVPEDSEYVPFSMPSEEVIVSPSRESFQVRPSSRTNSISCSTMELRPIPPTPATAAPQKCQRVNGLWLLSKNLKGQRAKLAIGIFVAMLRGLELPLYAFFIYFVMDALGDKGNWIDYRNTMLAYSFINLGIGVFSFFTILIPVALNGYIAENVVDAIKLRFLASILKRDGAFFDKPETSNAKLVSMMNSDVPQIKSKICLVGHRQIYE</sequence>
<keyword evidence="7 8" id="KW-0472">Membrane</keyword>
<feature type="transmembrane region" description="Helical" evidence="8">
    <location>
        <begin position="216"/>
        <end position="236"/>
    </location>
</feature>
<dbReference type="Pfam" id="PF00005">
    <property type="entry name" value="ABC_tran"/>
    <property type="match status" value="1"/>
</dbReference>
<dbReference type="GO" id="GO:0005524">
    <property type="term" value="F:ATP binding"/>
    <property type="evidence" value="ECO:0007669"/>
    <property type="project" value="UniProtKB-KW"/>
</dbReference>
<reference evidence="12" key="2">
    <citation type="submission" date="2020-10" db="UniProtKB">
        <authorList>
            <consortium name="WormBaseParasite"/>
        </authorList>
    </citation>
    <scope>IDENTIFICATION</scope>
</reference>
<accession>A0A7E4WCK5</accession>
<evidence type="ECO:0000256" key="8">
    <source>
        <dbReference type="SAM" id="Phobius"/>
    </source>
</evidence>
<dbReference type="Pfam" id="PF00664">
    <property type="entry name" value="ABC_membrane"/>
    <property type="match status" value="2"/>
</dbReference>
<dbReference type="CDD" id="cd03249">
    <property type="entry name" value="ABC_MTABC3_MDL1_MDL2"/>
    <property type="match status" value="1"/>
</dbReference>
<dbReference type="InterPro" id="IPR027417">
    <property type="entry name" value="P-loop_NTPase"/>
</dbReference>
<dbReference type="FunFam" id="3.40.50.300:FF:001797">
    <property type="entry name" value="ABC transporter, putative"/>
    <property type="match status" value="1"/>
</dbReference>
<keyword evidence="4" id="KW-0547">Nucleotide-binding</keyword>
<dbReference type="InterPro" id="IPR039421">
    <property type="entry name" value="Type_1_exporter"/>
</dbReference>
<comment type="similarity">
    <text evidence="2">Belongs to the ABC transporter superfamily. ABCB family. Multidrug resistance exporter (TC 3.A.1.201) subfamily.</text>
</comment>
<evidence type="ECO:0000313" key="12">
    <source>
        <dbReference type="WBParaSite" id="Pan_g9720.t1"/>
    </source>
</evidence>
<keyword evidence="5" id="KW-0067">ATP-binding</keyword>
<keyword evidence="11" id="KW-1185">Reference proteome</keyword>
<protein>
    <submittedName>
        <fullName evidence="12">ABC transporter, ATP-binding protein</fullName>
    </submittedName>
</protein>
<feature type="domain" description="ABC transporter" evidence="9">
    <location>
        <begin position="392"/>
        <end position="626"/>
    </location>
</feature>
<dbReference type="PANTHER" id="PTHR43394:SF27">
    <property type="entry name" value="ATP-DEPENDENT TRANSLOCASE ABCB1-LIKE"/>
    <property type="match status" value="1"/>
</dbReference>
<evidence type="ECO:0000259" key="9">
    <source>
        <dbReference type="PROSITE" id="PS50893"/>
    </source>
</evidence>
<evidence type="ECO:0000256" key="4">
    <source>
        <dbReference type="ARBA" id="ARBA00022741"/>
    </source>
</evidence>
<dbReference type="SUPFAM" id="SSF90123">
    <property type="entry name" value="ABC transporter transmembrane region"/>
    <property type="match status" value="2"/>
</dbReference>
<dbReference type="InterPro" id="IPR036640">
    <property type="entry name" value="ABC1_TM_sf"/>
</dbReference>
<comment type="subcellular location">
    <subcellularLocation>
        <location evidence="1">Membrane</location>
        <topology evidence="1">Multi-pass membrane protein</topology>
    </subcellularLocation>
</comment>
<dbReference type="Proteomes" id="UP000492821">
    <property type="component" value="Unassembled WGS sequence"/>
</dbReference>
<feature type="transmembrane region" description="Helical" evidence="8">
    <location>
        <begin position="765"/>
        <end position="790"/>
    </location>
</feature>
<evidence type="ECO:0000256" key="3">
    <source>
        <dbReference type="ARBA" id="ARBA00022692"/>
    </source>
</evidence>
<feature type="transmembrane region" description="Helical" evidence="8">
    <location>
        <begin position="720"/>
        <end position="745"/>
    </location>
</feature>
<evidence type="ECO:0000256" key="2">
    <source>
        <dbReference type="ARBA" id="ARBA00007577"/>
    </source>
</evidence>
<dbReference type="PROSITE" id="PS00211">
    <property type="entry name" value="ABC_TRANSPORTER_1"/>
    <property type="match status" value="1"/>
</dbReference>
<dbReference type="CDD" id="cd18577">
    <property type="entry name" value="ABC_6TM_Pgp_ABCB1_D1_like"/>
    <property type="match status" value="1"/>
</dbReference>
<dbReference type="AlphaFoldDB" id="A0A7E4WCK5"/>
<name>A0A7E4WCK5_PANRE</name>
<evidence type="ECO:0000259" key="10">
    <source>
        <dbReference type="PROSITE" id="PS50929"/>
    </source>
</evidence>
<proteinExistence type="inferred from homology"/>
<feature type="transmembrane region" description="Helical" evidence="8">
    <location>
        <begin position="107"/>
        <end position="131"/>
    </location>
</feature>
<organism evidence="11 12">
    <name type="scientific">Panagrellus redivivus</name>
    <name type="common">Microworm</name>
    <dbReference type="NCBI Taxonomy" id="6233"/>
    <lineage>
        <taxon>Eukaryota</taxon>
        <taxon>Metazoa</taxon>
        <taxon>Ecdysozoa</taxon>
        <taxon>Nematoda</taxon>
        <taxon>Chromadorea</taxon>
        <taxon>Rhabditida</taxon>
        <taxon>Tylenchina</taxon>
        <taxon>Panagrolaimomorpha</taxon>
        <taxon>Panagrolaimoidea</taxon>
        <taxon>Panagrolaimidae</taxon>
        <taxon>Panagrellus</taxon>
    </lineage>
</organism>
<dbReference type="WBParaSite" id="Pan_g9720.t1">
    <property type="protein sequence ID" value="Pan_g9720.t1"/>
    <property type="gene ID" value="Pan_g9720"/>
</dbReference>
<evidence type="ECO:0000256" key="5">
    <source>
        <dbReference type="ARBA" id="ARBA00022840"/>
    </source>
</evidence>
<dbReference type="Gene3D" id="3.40.50.300">
    <property type="entry name" value="P-loop containing nucleotide triphosphate hydrolases"/>
    <property type="match status" value="1"/>
</dbReference>